<accession>A0A4C1YW75</accession>
<dbReference type="AlphaFoldDB" id="A0A4C1YW75"/>
<keyword evidence="3" id="KW-1185">Reference proteome</keyword>
<dbReference type="EMBL" id="BGZK01001405">
    <property type="protein sequence ID" value="GBP79223.1"/>
    <property type="molecule type" value="Genomic_DNA"/>
</dbReference>
<reference evidence="2 3" key="1">
    <citation type="journal article" date="2019" name="Commun. Biol.">
        <title>The bagworm genome reveals a unique fibroin gene that provides high tensile strength.</title>
        <authorList>
            <person name="Kono N."/>
            <person name="Nakamura H."/>
            <person name="Ohtoshi R."/>
            <person name="Tomita M."/>
            <person name="Numata K."/>
            <person name="Arakawa K."/>
        </authorList>
    </citation>
    <scope>NUCLEOTIDE SEQUENCE [LARGE SCALE GENOMIC DNA]</scope>
</reference>
<protein>
    <submittedName>
        <fullName evidence="2">Uncharacterized protein</fullName>
    </submittedName>
</protein>
<organism evidence="2 3">
    <name type="scientific">Eumeta variegata</name>
    <name type="common">Bagworm moth</name>
    <name type="synonym">Eumeta japonica</name>
    <dbReference type="NCBI Taxonomy" id="151549"/>
    <lineage>
        <taxon>Eukaryota</taxon>
        <taxon>Metazoa</taxon>
        <taxon>Ecdysozoa</taxon>
        <taxon>Arthropoda</taxon>
        <taxon>Hexapoda</taxon>
        <taxon>Insecta</taxon>
        <taxon>Pterygota</taxon>
        <taxon>Neoptera</taxon>
        <taxon>Endopterygota</taxon>
        <taxon>Lepidoptera</taxon>
        <taxon>Glossata</taxon>
        <taxon>Ditrysia</taxon>
        <taxon>Tineoidea</taxon>
        <taxon>Psychidae</taxon>
        <taxon>Oiketicinae</taxon>
        <taxon>Eumeta</taxon>
    </lineage>
</organism>
<feature type="region of interest" description="Disordered" evidence="1">
    <location>
        <begin position="70"/>
        <end position="123"/>
    </location>
</feature>
<evidence type="ECO:0000313" key="2">
    <source>
        <dbReference type="EMBL" id="GBP79223.1"/>
    </source>
</evidence>
<comment type="caution">
    <text evidence="2">The sequence shown here is derived from an EMBL/GenBank/DDBJ whole genome shotgun (WGS) entry which is preliminary data.</text>
</comment>
<evidence type="ECO:0000313" key="3">
    <source>
        <dbReference type="Proteomes" id="UP000299102"/>
    </source>
</evidence>
<feature type="compositionally biased region" description="Low complexity" evidence="1">
    <location>
        <begin position="110"/>
        <end position="122"/>
    </location>
</feature>
<gene>
    <name evidence="2" type="ORF">EVAR_67898_1</name>
</gene>
<name>A0A4C1YW75_EUMVA</name>
<sequence>MQPRAEQSVIRTRAHLINNTTGLHSCNIRISLARNKRRKKKREAINFGAAQVQTFTVPFNLVAIVGAPRGAPPAQAASTKVSLPPDTGSRPGSAGAAQTDDGALLRNLPRRGPTAGPAAAARQNDSHLCIDTGLSHTKKKCATNASFVMKPDYAL</sequence>
<proteinExistence type="predicted"/>
<dbReference type="Proteomes" id="UP000299102">
    <property type="component" value="Unassembled WGS sequence"/>
</dbReference>
<evidence type="ECO:0000256" key="1">
    <source>
        <dbReference type="SAM" id="MobiDB-lite"/>
    </source>
</evidence>